<evidence type="ECO:0000313" key="2">
    <source>
        <dbReference type="EMBL" id="MDQ9558104.1"/>
    </source>
</evidence>
<keyword evidence="2" id="KW-0255">Endonuclease</keyword>
<evidence type="ECO:0000313" key="3">
    <source>
        <dbReference type="Proteomes" id="UP001234811"/>
    </source>
</evidence>
<keyword evidence="2" id="KW-0378">Hydrolase</keyword>
<accession>A0ABD5BNX4</accession>
<proteinExistence type="predicted"/>
<dbReference type="EMBL" id="JAVIPQ010000384">
    <property type="protein sequence ID" value="MDQ9558104.1"/>
    <property type="molecule type" value="Genomic_DNA"/>
</dbReference>
<sequence length="279" mass="31658">MKKLLKPNDSALDVFQACIDRIHDKDLKRRLVACSQEIQDSSIEFDAKASNAQLHTILPKDNIATVVTVNEMKAVYTNRMAKKLAPGRIFYDKLMSIPDHGRCPLCSQRVVSTLDHHLPKAHFPSLAVSPFNLIPACQDCNKTKSEDIPSCSEEETLHPYYDDVEAFVWIKAKIRESIPVAIEFYVDPPEECPPILAERMKYHFKAFKLAVLYASHAAEELASIEYIAKRVHDESGSMGLKKYLAETAAGRQSVSLNSWQAAFYSCLSENEWFCEVRFR</sequence>
<protein>
    <submittedName>
        <fullName evidence="2">HNH endonuclease</fullName>
    </submittedName>
</protein>
<dbReference type="Pfam" id="PF01844">
    <property type="entry name" value="HNH"/>
    <property type="match status" value="1"/>
</dbReference>
<keyword evidence="2" id="KW-0540">Nuclease</keyword>
<name>A0ABD5BNX4_SERMA</name>
<evidence type="ECO:0000259" key="1">
    <source>
        <dbReference type="Pfam" id="PF01844"/>
    </source>
</evidence>
<reference evidence="2 3" key="1">
    <citation type="submission" date="2023-07" db="EMBL/GenBank/DDBJ databases">
        <title>Pathogens genome sequencing project 196.</title>
        <authorList>
            <person name="Cao X."/>
        </authorList>
    </citation>
    <scope>NUCLEOTIDE SEQUENCE [LARGE SCALE GENOMIC DNA]</scope>
    <source>
        <strain evidence="2 3">SM41</strain>
    </source>
</reference>
<dbReference type="InterPro" id="IPR002711">
    <property type="entry name" value="HNH"/>
</dbReference>
<dbReference type="Gene3D" id="1.10.30.50">
    <property type="match status" value="1"/>
</dbReference>
<gene>
    <name evidence="2" type="ORF">RF091_21675</name>
</gene>
<dbReference type="RefSeq" id="WP_072269403.1">
    <property type="nucleotide sequence ID" value="NZ_CAMKUV010000001.1"/>
</dbReference>
<feature type="domain" description="HNH" evidence="1">
    <location>
        <begin position="103"/>
        <end position="145"/>
    </location>
</feature>
<dbReference type="AlphaFoldDB" id="A0ABD5BNX4"/>
<comment type="caution">
    <text evidence="2">The sequence shown here is derived from an EMBL/GenBank/DDBJ whole genome shotgun (WGS) entry which is preliminary data.</text>
</comment>
<dbReference type="Proteomes" id="UP001234811">
    <property type="component" value="Unassembled WGS sequence"/>
</dbReference>
<dbReference type="GO" id="GO:0004519">
    <property type="term" value="F:endonuclease activity"/>
    <property type="evidence" value="ECO:0007669"/>
    <property type="project" value="UniProtKB-KW"/>
</dbReference>
<organism evidence="2 3">
    <name type="scientific">Serratia marcescens</name>
    <dbReference type="NCBI Taxonomy" id="615"/>
    <lineage>
        <taxon>Bacteria</taxon>
        <taxon>Pseudomonadati</taxon>
        <taxon>Pseudomonadota</taxon>
        <taxon>Gammaproteobacteria</taxon>
        <taxon>Enterobacterales</taxon>
        <taxon>Yersiniaceae</taxon>
        <taxon>Serratia</taxon>
    </lineage>
</organism>